<name>A0A383WIC5_TETOB</name>
<dbReference type="AlphaFoldDB" id="A0A383WIC5"/>
<feature type="domain" description="BACK" evidence="3">
    <location>
        <begin position="188"/>
        <end position="262"/>
    </location>
</feature>
<dbReference type="Gene3D" id="1.25.40.420">
    <property type="match status" value="1"/>
</dbReference>
<evidence type="ECO:0000259" key="2">
    <source>
        <dbReference type="Pfam" id="PF00651"/>
    </source>
</evidence>
<evidence type="ECO:0000256" key="1">
    <source>
        <dbReference type="ARBA" id="ARBA00004906"/>
    </source>
</evidence>
<accession>A0A383WIC5</accession>
<dbReference type="EMBL" id="FNXT01001270">
    <property type="protein sequence ID" value="SZX76972.1"/>
    <property type="molecule type" value="Genomic_DNA"/>
</dbReference>
<comment type="pathway">
    <text evidence="1">Protein modification; protein ubiquitination.</text>
</comment>
<dbReference type="STRING" id="3088.A0A383WIC5"/>
<dbReference type="Proteomes" id="UP000256970">
    <property type="component" value="Unassembled WGS sequence"/>
</dbReference>
<dbReference type="PANTHER" id="PTHR24410">
    <property type="entry name" value="HL07962P-RELATED"/>
    <property type="match status" value="1"/>
</dbReference>
<dbReference type="CDD" id="cd18186">
    <property type="entry name" value="BTB_POZ_ZBTB_KLHL-like"/>
    <property type="match status" value="1"/>
</dbReference>
<dbReference type="InterPro" id="IPR011705">
    <property type="entry name" value="BACK"/>
</dbReference>
<proteinExistence type="predicted"/>
<gene>
    <name evidence="4" type="ORF">BQ4739_LOCUS17333</name>
</gene>
<evidence type="ECO:0000259" key="3">
    <source>
        <dbReference type="Pfam" id="PF07707"/>
    </source>
</evidence>
<dbReference type="SUPFAM" id="SSF54695">
    <property type="entry name" value="POZ domain"/>
    <property type="match status" value="1"/>
</dbReference>
<dbReference type="Pfam" id="PF00651">
    <property type="entry name" value="BTB"/>
    <property type="match status" value="1"/>
</dbReference>
<reference evidence="4 5" key="1">
    <citation type="submission" date="2016-10" db="EMBL/GenBank/DDBJ databases">
        <authorList>
            <person name="Cai Z."/>
        </authorList>
    </citation>
    <scope>NUCLEOTIDE SEQUENCE [LARGE SCALE GENOMIC DNA]</scope>
</reference>
<feature type="domain" description="BTB" evidence="2">
    <location>
        <begin position="38"/>
        <end position="122"/>
    </location>
</feature>
<protein>
    <recommendedName>
        <fullName evidence="6">BACK domain-containing protein</fullName>
    </recommendedName>
</protein>
<sequence>MAPATMSCWYRRQKFADVKVVIIEIHDSGNDVGTILDIVPAHRLVLYEQSTFLQAKLDNWKSSDDSIQLEVPPGQLKAGQLLLQCMYDSPNFQLQQVPQQQLLELLLLADKYGASAVAAAAAAELGSKPAEQLEWQVVVRLFELQHHTAHGLALLPGYAAALAAGAVKLQAVLGDLELAWQVEESAQALRQLPFALLLRLLSDPQTRVASEDTVVYALDQWLAAQQQQQQQQQGVVVTEDKLAQLVQHIRMPRCSPLFLTTVLPSTPWLLRHVPPQQLPLATTLAVLPSLGPARQAITGHSEVLAALPAWQLPTRPASAVRSLQLDLRVPVAQVRQLVEQGLKTAAAAAAAVPAPDSLLAARSCQGAGAAVTSSSFNSSSSGESTHSVSSPVAVWCGKRFQLQLEFGSSRKLAVVLLMLPSMDSMRAPSHTDIDQAEGRRPSAGQQQLMPQQLAAVQCSLCAVRFGVQEACRKADKPRSLVAGKGRRWADFFGLGEVCSWEAVRAGLGRQHLMSVAAGELHIRATLTKVW</sequence>
<keyword evidence="5" id="KW-1185">Reference proteome</keyword>
<dbReference type="Gene3D" id="3.30.710.10">
    <property type="entry name" value="Potassium Channel Kv1.1, Chain A"/>
    <property type="match status" value="1"/>
</dbReference>
<dbReference type="InterPro" id="IPR011333">
    <property type="entry name" value="SKP1/BTB/POZ_sf"/>
</dbReference>
<dbReference type="PANTHER" id="PTHR24410:SF23">
    <property type="entry name" value="BTB DOMAIN-CONTAINING PROTEIN-RELATED"/>
    <property type="match status" value="1"/>
</dbReference>
<dbReference type="InterPro" id="IPR000210">
    <property type="entry name" value="BTB/POZ_dom"/>
</dbReference>
<dbReference type="InterPro" id="IPR051481">
    <property type="entry name" value="BTB-POZ/Galectin-3-binding"/>
</dbReference>
<evidence type="ECO:0000313" key="5">
    <source>
        <dbReference type="Proteomes" id="UP000256970"/>
    </source>
</evidence>
<organism evidence="4 5">
    <name type="scientific">Tetradesmus obliquus</name>
    <name type="common">Green alga</name>
    <name type="synonym">Acutodesmus obliquus</name>
    <dbReference type="NCBI Taxonomy" id="3088"/>
    <lineage>
        <taxon>Eukaryota</taxon>
        <taxon>Viridiplantae</taxon>
        <taxon>Chlorophyta</taxon>
        <taxon>core chlorophytes</taxon>
        <taxon>Chlorophyceae</taxon>
        <taxon>CS clade</taxon>
        <taxon>Sphaeropleales</taxon>
        <taxon>Scenedesmaceae</taxon>
        <taxon>Tetradesmus</taxon>
    </lineage>
</organism>
<evidence type="ECO:0000313" key="4">
    <source>
        <dbReference type="EMBL" id="SZX76972.1"/>
    </source>
</evidence>
<evidence type="ECO:0008006" key="6">
    <source>
        <dbReference type="Google" id="ProtNLM"/>
    </source>
</evidence>
<dbReference type="Pfam" id="PF07707">
    <property type="entry name" value="BACK"/>
    <property type="match status" value="1"/>
</dbReference>